<keyword evidence="2" id="KW-0418">Kinase</keyword>
<comment type="caution">
    <text evidence="2">The sequence shown here is derived from an EMBL/GenBank/DDBJ whole genome shotgun (WGS) entry which is preliminary data.</text>
</comment>
<dbReference type="InterPro" id="IPR041726">
    <property type="entry name" value="ACAD10_11_N"/>
</dbReference>
<dbReference type="SUPFAM" id="SSF56112">
    <property type="entry name" value="Protein kinase-like (PK-like)"/>
    <property type="match status" value="1"/>
</dbReference>
<keyword evidence="3" id="KW-1185">Reference proteome</keyword>
<dbReference type="GO" id="GO:0016301">
    <property type="term" value="F:kinase activity"/>
    <property type="evidence" value="ECO:0007669"/>
    <property type="project" value="UniProtKB-KW"/>
</dbReference>
<accession>A0A550CW45</accession>
<evidence type="ECO:0000259" key="1">
    <source>
        <dbReference type="Pfam" id="PF01636"/>
    </source>
</evidence>
<dbReference type="Pfam" id="PF01636">
    <property type="entry name" value="APH"/>
    <property type="match status" value="1"/>
</dbReference>
<dbReference type="Gene3D" id="3.90.1200.10">
    <property type="match status" value="1"/>
</dbReference>
<dbReference type="InterPro" id="IPR052898">
    <property type="entry name" value="ACAD10-like"/>
</dbReference>
<dbReference type="Proteomes" id="UP000320762">
    <property type="component" value="Unassembled WGS sequence"/>
</dbReference>
<name>A0A550CW45_9AGAR</name>
<gene>
    <name evidence="2" type="ORF">BD626DRAFT_472605</name>
</gene>
<keyword evidence="2" id="KW-0808">Transferase</keyword>
<proteinExistence type="predicted"/>
<dbReference type="PANTHER" id="PTHR47829:SF1">
    <property type="entry name" value="HAD FAMILY PHOSPHATASE"/>
    <property type="match status" value="1"/>
</dbReference>
<dbReference type="InterPro" id="IPR002575">
    <property type="entry name" value="Aminoglycoside_PTrfase"/>
</dbReference>
<dbReference type="OrthoDB" id="191037at2759"/>
<dbReference type="CDD" id="cd05154">
    <property type="entry name" value="ACAD10_11_N-like"/>
    <property type="match status" value="1"/>
</dbReference>
<dbReference type="Gene3D" id="3.30.200.20">
    <property type="entry name" value="Phosphorylase Kinase, domain 1"/>
    <property type="match status" value="1"/>
</dbReference>
<organism evidence="2 3">
    <name type="scientific">Schizophyllum amplum</name>
    <dbReference type="NCBI Taxonomy" id="97359"/>
    <lineage>
        <taxon>Eukaryota</taxon>
        <taxon>Fungi</taxon>
        <taxon>Dikarya</taxon>
        <taxon>Basidiomycota</taxon>
        <taxon>Agaricomycotina</taxon>
        <taxon>Agaricomycetes</taxon>
        <taxon>Agaricomycetidae</taxon>
        <taxon>Agaricales</taxon>
        <taxon>Schizophyllaceae</taxon>
        <taxon>Schizophyllum</taxon>
    </lineage>
</organism>
<sequence>MANDGKTKKIGGEVGDVRANIDVDSLNKYIAHHVQALQAPVHVKQFKFGQSNPTYFLTDASGKRAVLRKKPAGKLLSKTAHQVEREYTVLHALHKHNQKPTTPAAQRVPVPEPYVLCEDTGVIGTPFYIMEFLDGRIFTNPLMPEVDVADRKEIWLSATRTLAALSSLDIDAVGLSAFGPHTPYYPRQIKSLARVSLAQAAAVDVDSKEPVGKIPHFDDIVKWYGAHLPDERKTGLRITHGDYKLDNLVFHATENRVIGILDWELCTLGSPLPDLANLTAPWATDASKYVAFPEANQSTPPANQSTLIINFGRDAPVSLDVLEREYCRITQFEYPIKEMVFARSFHMFKYSIISQGIAARYALRQASSEQAFTQGSMFPTLGNIAWDLLPKEEAKL</sequence>
<dbReference type="PANTHER" id="PTHR47829">
    <property type="entry name" value="HYDROLASE, PUTATIVE (AFU_ORTHOLOGUE AFUA_1G12880)-RELATED"/>
    <property type="match status" value="1"/>
</dbReference>
<protein>
    <submittedName>
        <fullName evidence="2">Kinase-like domain-containing protein</fullName>
    </submittedName>
</protein>
<evidence type="ECO:0000313" key="3">
    <source>
        <dbReference type="Proteomes" id="UP000320762"/>
    </source>
</evidence>
<dbReference type="AlphaFoldDB" id="A0A550CW45"/>
<evidence type="ECO:0000313" key="2">
    <source>
        <dbReference type="EMBL" id="TRM69004.1"/>
    </source>
</evidence>
<reference evidence="2 3" key="1">
    <citation type="journal article" date="2019" name="New Phytol.">
        <title>Comparative genomics reveals unique wood-decay strategies and fruiting body development in the Schizophyllaceae.</title>
        <authorList>
            <person name="Almasi E."/>
            <person name="Sahu N."/>
            <person name="Krizsan K."/>
            <person name="Balint B."/>
            <person name="Kovacs G.M."/>
            <person name="Kiss B."/>
            <person name="Cseklye J."/>
            <person name="Drula E."/>
            <person name="Henrissat B."/>
            <person name="Nagy I."/>
            <person name="Chovatia M."/>
            <person name="Adam C."/>
            <person name="LaButti K."/>
            <person name="Lipzen A."/>
            <person name="Riley R."/>
            <person name="Grigoriev I.V."/>
            <person name="Nagy L.G."/>
        </authorList>
    </citation>
    <scope>NUCLEOTIDE SEQUENCE [LARGE SCALE GENOMIC DNA]</scope>
    <source>
        <strain evidence="2 3">NL-1724</strain>
    </source>
</reference>
<dbReference type="InterPro" id="IPR011009">
    <property type="entry name" value="Kinase-like_dom_sf"/>
</dbReference>
<feature type="domain" description="Aminoglycoside phosphotransferase" evidence="1">
    <location>
        <begin position="43"/>
        <end position="286"/>
    </location>
</feature>
<dbReference type="STRING" id="97359.A0A550CW45"/>
<dbReference type="EMBL" id="VDMD01000001">
    <property type="protein sequence ID" value="TRM69004.1"/>
    <property type="molecule type" value="Genomic_DNA"/>
</dbReference>